<dbReference type="STRING" id="7757.ENSPMAP00000004807"/>
<proteinExistence type="predicted"/>
<evidence type="ECO:0000256" key="6">
    <source>
        <dbReference type="SAM" id="MobiDB-lite"/>
    </source>
</evidence>
<dbReference type="InterPro" id="IPR000519">
    <property type="entry name" value="P_trefoil_dom"/>
</dbReference>
<feature type="region of interest" description="Disordered" evidence="6">
    <location>
        <begin position="1"/>
        <end position="33"/>
    </location>
</feature>
<dbReference type="GO" id="GO:0032190">
    <property type="term" value="F:acrosin binding"/>
    <property type="evidence" value="ECO:0007669"/>
    <property type="project" value="TreeGrafter"/>
</dbReference>
<evidence type="ECO:0000256" key="2">
    <source>
        <dbReference type="ARBA" id="ARBA00022475"/>
    </source>
</evidence>
<dbReference type="GO" id="GO:0035805">
    <property type="term" value="C:egg coat"/>
    <property type="evidence" value="ECO:0007669"/>
    <property type="project" value="TreeGrafter"/>
</dbReference>
<keyword evidence="2" id="KW-1003">Cell membrane</keyword>
<dbReference type="Pfam" id="PF00100">
    <property type="entry name" value="Zona_pellucida"/>
    <property type="match status" value="1"/>
</dbReference>
<keyword evidence="4" id="KW-1015">Disulfide bond</keyword>
<dbReference type="GO" id="GO:0060468">
    <property type="term" value="P:prevention of polyspermy"/>
    <property type="evidence" value="ECO:0007669"/>
    <property type="project" value="TreeGrafter"/>
</dbReference>
<dbReference type="PROSITE" id="PS51448">
    <property type="entry name" value="P_TREFOIL_2"/>
    <property type="match status" value="1"/>
</dbReference>
<dbReference type="GO" id="GO:0007339">
    <property type="term" value="P:binding of sperm to zona pellucida"/>
    <property type="evidence" value="ECO:0007669"/>
    <property type="project" value="TreeGrafter"/>
</dbReference>
<name>S4RHX5_PETMA</name>
<dbReference type="PANTHER" id="PTHR23343:SF31">
    <property type="entry name" value="ZONA PELLUCIDA SPERM-BINDING PROTEIN 4"/>
    <property type="match status" value="1"/>
</dbReference>
<organism evidence="8">
    <name type="scientific">Petromyzon marinus</name>
    <name type="common">Sea lamprey</name>
    <dbReference type="NCBI Taxonomy" id="7757"/>
    <lineage>
        <taxon>Eukaryota</taxon>
        <taxon>Metazoa</taxon>
        <taxon>Chordata</taxon>
        <taxon>Craniata</taxon>
        <taxon>Vertebrata</taxon>
        <taxon>Cyclostomata</taxon>
        <taxon>Hyperoartia</taxon>
        <taxon>Petromyzontiformes</taxon>
        <taxon>Petromyzontidae</taxon>
        <taxon>Petromyzon</taxon>
    </lineage>
</organism>
<dbReference type="GeneTree" id="ENSGT00940000163253"/>
<dbReference type="Ensembl" id="ENSPMAT00000004826.1">
    <property type="protein sequence ID" value="ENSPMAP00000004807.1"/>
    <property type="gene ID" value="ENSPMAG00000004389.1"/>
</dbReference>
<evidence type="ECO:0000256" key="1">
    <source>
        <dbReference type="ARBA" id="ARBA00004236"/>
    </source>
</evidence>
<dbReference type="SUPFAM" id="SSF57492">
    <property type="entry name" value="Trefoil"/>
    <property type="match status" value="1"/>
</dbReference>
<reference evidence="8" key="1">
    <citation type="submission" date="2025-08" db="UniProtKB">
        <authorList>
            <consortium name="Ensembl"/>
        </authorList>
    </citation>
    <scope>IDENTIFICATION</scope>
</reference>
<dbReference type="HOGENOM" id="CLU_026010_1_0_1"/>
<evidence type="ECO:0000259" key="7">
    <source>
        <dbReference type="PROSITE" id="PS51448"/>
    </source>
</evidence>
<dbReference type="InterPro" id="IPR055355">
    <property type="entry name" value="ZP-C"/>
</dbReference>
<accession>S4RHX5</accession>
<feature type="compositionally biased region" description="Pro residues" evidence="6">
    <location>
        <begin position="1"/>
        <end position="11"/>
    </location>
</feature>
<dbReference type="Gene3D" id="2.60.40.4100">
    <property type="entry name" value="Zona pellucida, ZP-C domain"/>
    <property type="match status" value="1"/>
</dbReference>
<feature type="domain" description="P-type" evidence="7">
    <location>
        <begin position="11"/>
        <end position="52"/>
    </location>
</feature>
<comment type="caution">
    <text evidence="5">Lacks conserved residue(s) required for the propagation of feature annotation.</text>
</comment>
<reference evidence="8" key="2">
    <citation type="submission" date="2025-09" db="UniProtKB">
        <authorList>
            <consortium name="Ensembl"/>
        </authorList>
    </citation>
    <scope>IDENTIFICATION</scope>
</reference>
<sequence length="254" mass="27824">AELPSQAPPSPSCDAATRRLPCGSGPQSPSDASCRERRCCYDAAQQTCFYGNPGVCAPLPYHTQTNNPRSKFPPQPVTTTDACGLVKVRGVGSTNFCRTNVFFRSQEPLASNGEGKISLAHKSHWSGSLLCRGNVTKSKLWHPSPPPPHRLLLQCRFPGMSDVEMIGVEVNTLPPQSPATAQGPLVIEMRVATDGGYLDYYSQFPVVKFLRDPIFLEVRLLDHPDPSLVLVLQDCWATPTPDPLNSVQWRVLDN</sequence>
<keyword evidence="3" id="KW-0472">Membrane</keyword>
<dbReference type="GO" id="GO:0035804">
    <property type="term" value="F:structural constituent of egg coat"/>
    <property type="evidence" value="ECO:0007669"/>
    <property type="project" value="TreeGrafter"/>
</dbReference>
<evidence type="ECO:0000313" key="8">
    <source>
        <dbReference type="Ensembl" id="ENSPMAP00000004807.1"/>
    </source>
</evidence>
<dbReference type="AlphaFoldDB" id="S4RHX5"/>
<dbReference type="GO" id="GO:0005886">
    <property type="term" value="C:plasma membrane"/>
    <property type="evidence" value="ECO:0007669"/>
    <property type="project" value="UniProtKB-SubCell"/>
</dbReference>
<protein>
    <recommendedName>
        <fullName evidence="7">P-type domain-containing protein</fullName>
    </recommendedName>
</protein>
<dbReference type="InterPro" id="IPR044913">
    <property type="entry name" value="P_trefoil_dom_sf"/>
</dbReference>
<evidence type="ECO:0000256" key="3">
    <source>
        <dbReference type="ARBA" id="ARBA00023136"/>
    </source>
</evidence>
<dbReference type="InterPro" id="IPR051148">
    <property type="entry name" value="Zona_Pellucida_Domain_gp"/>
</dbReference>
<dbReference type="InterPro" id="IPR042235">
    <property type="entry name" value="ZP-C_dom"/>
</dbReference>
<evidence type="ECO:0000256" key="4">
    <source>
        <dbReference type="ARBA" id="ARBA00023157"/>
    </source>
</evidence>
<comment type="subcellular location">
    <subcellularLocation>
        <location evidence="1">Cell membrane</location>
    </subcellularLocation>
</comment>
<dbReference type="PANTHER" id="PTHR23343">
    <property type="entry name" value="ZONA PELLUCIDA SPERM-BINDING PROTEIN"/>
    <property type="match status" value="1"/>
</dbReference>
<evidence type="ECO:0000256" key="5">
    <source>
        <dbReference type="PROSITE-ProRule" id="PRU00779"/>
    </source>
</evidence>